<gene>
    <name evidence="7" type="ORF">BLA29_010515</name>
</gene>
<dbReference type="GO" id="GO:0005794">
    <property type="term" value="C:Golgi apparatus"/>
    <property type="evidence" value="ECO:0007669"/>
    <property type="project" value="TreeGrafter"/>
</dbReference>
<evidence type="ECO:0000313" key="8">
    <source>
        <dbReference type="Proteomes" id="UP000194236"/>
    </source>
</evidence>
<evidence type="ECO:0000256" key="4">
    <source>
        <dbReference type="ARBA" id="ARBA00022989"/>
    </source>
</evidence>
<dbReference type="GO" id="GO:0005886">
    <property type="term" value="C:plasma membrane"/>
    <property type="evidence" value="ECO:0007669"/>
    <property type="project" value="TreeGrafter"/>
</dbReference>
<evidence type="ECO:0000313" key="7">
    <source>
        <dbReference type="EMBL" id="OTF76039.1"/>
    </source>
</evidence>
<accession>A0A1Y3B5E2</accession>
<keyword evidence="4 6" id="KW-1133">Transmembrane helix</keyword>
<reference evidence="7 8" key="1">
    <citation type="submission" date="2017-03" db="EMBL/GenBank/DDBJ databases">
        <title>Genome Survey of Euroglyphus maynei.</title>
        <authorList>
            <person name="Arlian L.G."/>
            <person name="Morgan M.S."/>
            <person name="Rider S.D."/>
        </authorList>
    </citation>
    <scope>NUCLEOTIDE SEQUENCE [LARGE SCALE GENOMIC DNA]</scope>
    <source>
        <strain evidence="7">Arlian Lab</strain>
        <tissue evidence="7">Whole body</tissue>
    </source>
</reference>
<keyword evidence="3 6" id="KW-0812">Transmembrane</keyword>
<organism evidence="7 8">
    <name type="scientific">Euroglyphus maynei</name>
    <name type="common">Mayne's house dust mite</name>
    <dbReference type="NCBI Taxonomy" id="6958"/>
    <lineage>
        <taxon>Eukaryota</taxon>
        <taxon>Metazoa</taxon>
        <taxon>Ecdysozoa</taxon>
        <taxon>Arthropoda</taxon>
        <taxon>Chelicerata</taxon>
        <taxon>Arachnida</taxon>
        <taxon>Acari</taxon>
        <taxon>Acariformes</taxon>
        <taxon>Sarcoptiformes</taxon>
        <taxon>Astigmata</taxon>
        <taxon>Psoroptidia</taxon>
        <taxon>Analgoidea</taxon>
        <taxon>Pyroglyphidae</taxon>
        <taxon>Pyroglyphinae</taxon>
        <taxon>Euroglyphus</taxon>
    </lineage>
</organism>
<dbReference type="AlphaFoldDB" id="A0A1Y3B5E2"/>
<evidence type="ECO:0000256" key="3">
    <source>
        <dbReference type="ARBA" id="ARBA00022692"/>
    </source>
</evidence>
<sequence length="141" mass="16963">MRVAAFPDFRKLYARIIHRSRSIFAQSLPSGPYYLKIDYNYPVKEFHGRKIFMIANTNKYIGGPYIFLSIIYLVVGSVCFIWTFILLAFQRRFGKSDRELSRIDIRTPYIYDSEYESQRKHQRQRIKRIPQSNFLQSSYRL</sequence>
<evidence type="ECO:0000256" key="2">
    <source>
        <dbReference type="ARBA" id="ARBA00009457"/>
    </source>
</evidence>
<comment type="subcellular location">
    <subcellularLocation>
        <location evidence="1">Membrane</location>
        <topology evidence="1">Multi-pass membrane protein</topology>
    </subcellularLocation>
</comment>
<keyword evidence="8" id="KW-1185">Reference proteome</keyword>
<proteinExistence type="inferred from homology"/>
<feature type="transmembrane region" description="Helical" evidence="6">
    <location>
        <begin position="65"/>
        <end position="89"/>
    </location>
</feature>
<evidence type="ECO:0000256" key="6">
    <source>
        <dbReference type="SAM" id="Phobius"/>
    </source>
</evidence>
<dbReference type="GO" id="GO:0005783">
    <property type="term" value="C:endoplasmic reticulum"/>
    <property type="evidence" value="ECO:0007669"/>
    <property type="project" value="TreeGrafter"/>
</dbReference>
<dbReference type="OrthoDB" id="340608at2759"/>
<dbReference type="Pfam" id="PF03381">
    <property type="entry name" value="CDC50"/>
    <property type="match status" value="1"/>
</dbReference>
<dbReference type="Proteomes" id="UP000194236">
    <property type="component" value="Unassembled WGS sequence"/>
</dbReference>
<protein>
    <submittedName>
        <fullName evidence="7">Uncharacterized protein</fullName>
    </submittedName>
</protein>
<dbReference type="PANTHER" id="PTHR10926">
    <property type="entry name" value="CELL CYCLE CONTROL PROTEIN 50"/>
    <property type="match status" value="1"/>
</dbReference>
<evidence type="ECO:0000256" key="5">
    <source>
        <dbReference type="ARBA" id="ARBA00023136"/>
    </source>
</evidence>
<name>A0A1Y3B5E2_EURMA</name>
<comment type="similarity">
    <text evidence="2">Belongs to the CDC50/LEM3 family.</text>
</comment>
<evidence type="ECO:0000256" key="1">
    <source>
        <dbReference type="ARBA" id="ARBA00004141"/>
    </source>
</evidence>
<keyword evidence="5 6" id="KW-0472">Membrane</keyword>
<dbReference type="PANTHER" id="PTHR10926:SF0">
    <property type="entry name" value="CDC50, ISOFORM A"/>
    <property type="match status" value="1"/>
</dbReference>
<comment type="caution">
    <text evidence="7">The sequence shown here is derived from an EMBL/GenBank/DDBJ whole genome shotgun (WGS) entry which is preliminary data.</text>
</comment>
<dbReference type="InterPro" id="IPR005045">
    <property type="entry name" value="CDC50/LEM3_fam"/>
</dbReference>
<dbReference type="EMBL" id="MUJZ01039342">
    <property type="protein sequence ID" value="OTF76039.1"/>
    <property type="molecule type" value="Genomic_DNA"/>
</dbReference>